<dbReference type="Pfam" id="PF09481">
    <property type="entry name" value="CRISPR_Cse1"/>
    <property type="match status" value="1"/>
</dbReference>
<evidence type="ECO:0000313" key="2">
    <source>
        <dbReference type="Proteomes" id="UP000051162"/>
    </source>
</evidence>
<keyword evidence="2" id="KW-1185">Reference proteome</keyword>
<comment type="caution">
    <text evidence="1">The sequence shown here is derived from an EMBL/GenBank/DDBJ whole genome shotgun (WGS) entry which is preliminary data.</text>
</comment>
<accession>A0A0R1JU65</accession>
<dbReference type="EMBL" id="AZDT01000067">
    <property type="protein sequence ID" value="KRK72787.1"/>
    <property type="molecule type" value="Genomic_DNA"/>
</dbReference>
<dbReference type="Gene3D" id="1.10.132.100">
    <property type="match status" value="1"/>
</dbReference>
<reference evidence="1 2" key="1">
    <citation type="journal article" date="2015" name="Genome Announc.">
        <title>Expanding the biotechnology potential of lactobacilli through comparative genomics of 213 strains and associated genera.</title>
        <authorList>
            <person name="Sun Z."/>
            <person name="Harris H.M."/>
            <person name="McCann A."/>
            <person name="Guo C."/>
            <person name="Argimon S."/>
            <person name="Zhang W."/>
            <person name="Yang X."/>
            <person name="Jeffery I.B."/>
            <person name="Cooney J.C."/>
            <person name="Kagawa T.F."/>
            <person name="Liu W."/>
            <person name="Song Y."/>
            <person name="Salvetti E."/>
            <person name="Wrobel A."/>
            <person name="Rasinkangas P."/>
            <person name="Parkhill J."/>
            <person name="Rea M.C."/>
            <person name="O'Sullivan O."/>
            <person name="Ritari J."/>
            <person name="Douillard F.P."/>
            <person name="Paul Ross R."/>
            <person name="Yang R."/>
            <person name="Briner A.E."/>
            <person name="Felis G.E."/>
            <person name="de Vos W.M."/>
            <person name="Barrangou R."/>
            <person name="Klaenhammer T.R."/>
            <person name="Caufield P.W."/>
            <person name="Cui Y."/>
            <person name="Zhang H."/>
            <person name="O'Toole P.W."/>
        </authorList>
    </citation>
    <scope>NUCLEOTIDE SEQUENCE [LARGE SCALE GENOMIC DNA]</scope>
    <source>
        <strain evidence="1 2">DSM 19117</strain>
    </source>
</reference>
<protein>
    <submittedName>
        <fullName evidence="1">CRISPR-associated protein, Cse1 family</fullName>
    </submittedName>
</protein>
<evidence type="ECO:0000313" key="1">
    <source>
        <dbReference type="EMBL" id="KRK72787.1"/>
    </source>
</evidence>
<sequence>MVPANKRVAKGKGQVAVKQLNRRISESGHTPSTFAPKTGEFKNEIDLDEFVRWIIMYQNYTGVTDKTKVENEEKFSNPAGWVYRLNPVYVQGKTLFETLMLNLVLVNQDQENPAIQRPVWEFESVLDYVAYRKRQALPDDLAGLYTAWSRILHIEWADKRHPIIFSAGIPMFSAEGARLEPMTTWRFDKKESLFRPAVKSLRSLSVAMWRNFGQYVKTNQDETTRQEPGLVGWLRKLKEDGLIPDNQILTLASVALVSDGNATSQSPAAEFADDLQLQANTLFDDSEMAERWPVRIEDTVTMTQKVGQDFYHFAADIGEIRNLVDTRSYASRLSAKFYASLNVPFKQWLAQLSGRDDRDEKINEWKRQLQELLRAAVQEIVRTSSSRDVIGIKDAKGRPMNIFTVRSRLSYQVRQDLDLKKE</sequence>
<dbReference type="STRING" id="1423773.FD30_GL001118"/>
<organism evidence="1 2">
    <name type="scientific">Levilactobacillus namurensis DSM 19117</name>
    <dbReference type="NCBI Taxonomy" id="1423773"/>
    <lineage>
        <taxon>Bacteria</taxon>
        <taxon>Bacillati</taxon>
        <taxon>Bacillota</taxon>
        <taxon>Bacilli</taxon>
        <taxon>Lactobacillales</taxon>
        <taxon>Lactobacillaceae</taxon>
        <taxon>Levilactobacillus</taxon>
    </lineage>
</organism>
<dbReference type="Proteomes" id="UP000051162">
    <property type="component" value="Unassembled WGS sequence"/>
</dbReference>
<name>A0A0R1JU65_9LACO</name>
<proteinExistence type="predicted"/>
<dbReference type="PATRIC" id="fig|1423773.3.peg.1146"/>
<dbReference type="AlphaFoldDB" id="A0A0R1JU65"/>
<gene>
    <name evidence="1" type="ORF">FD30_GL001118</name>
</gene>
<dbReference type="InterPro" id="IPR013381">
    <property type="entry name" value="CRISPR-assoc_prot_Cse1"/>
</dbReference>